<name>A0ABY4GKV4_9BACI</name>
<feature type="domain" description="Cell envelope-related transcriptional attenuator" evidence="2">
    <location>
        <begin position="132"/>
        <end position="225"/>
    </location>
</feature>
<reference evidence="3 4" key="1">
    <citation type="submission" date="2022-04" db="EMBL/GenBank/DDBJ databases">
        <title>Gracilibacillus sp. isolated from saltern.</title>
        <authorList>
            <person name="Won M."/>
            <person name="Lee C.-M."/>
            <person name="Woen H.-Y."/>
            <person name="Kwon S.-W."/>
        </authorList>
    </citation>
    <scope>NUCLEOTIDE SEQUENCE [LARGE SCALE GENOMIC DNA]</scope>
    <source>
        <strain evidence="3 4">SSPM10-3</strain>
    </source>
</reference>
<gene>
    <name evidence="3" type="ORF">MUN87_20125</name>
</gene>
<dbReference type="EMBL" id="CP095071">
    <property type="protein sequence ID" value="UOQ84927.1"/>
    <property type="molecule type" value="Genomic_DNA"/>
</dbReference>
<accession>A0ABY4GKV4</accession>
<evidence type="ECO:0000313" key="3">
    <source>
        <dbReference type="EMBL" id="UOQ84927.1"/>
    </source>
</evidence>
<dbReference type="InterPro" id="IPR004474">
    <property type="entry name" value="LytR_CpsA_psr"/>
</dbReference>
<keyword evidence="4" id="KW-1185">Reference proteome</keyword>
<evidence type="ECO:0000256" key="1">
    <source>
        <dbReference type="SAM" id="Phobius"/>
    </source>
</evidence>
<keyword evidence="1" id="KW-0812">Transmembrane</keyword>
<evidence type="ECO:0000313" key="4">
    <source>
        <dbReference type="Proteomes" id="UP000831537"/>
    </source>
</evidence>
<feature type="transmembrane region" description="Helical" evidence="1">
    <location>
        <begin position="44"/>
        <end position="64"/>
    </location>
</feature>
<evidence type="ECO:0000259" key="2">
    <source>
        <dbReference type="Pfam" id="PF03816"/>
    </source>
</evidence>
<organism evidence="3 4">
    <name type="scientific">Gracilibacillus salinarum</name>
    <dbReference type="NCBI Taxonomy" id="2932255"/>
    <lineage>
        <taxon>Bacteria</taxon>
        <taxon>Bacillati</taxon>
        <taxon>Bacillota</taxon>
        <taxon>Bacilli</taxon>
        <taxon>Bacillales</taxon>
        <taxon>Bacillaceae</taxon>
        <taxon>Gracilibacillus</taxon>
    </lineage>
</organism>
<keyword evidence="1" id="KW-1133">Transmembrane helix</keyword>
<dbReference type="Pfam" id="PF03816">
    <property type="entry name" value="LytR_cpsA_psr"/>
    <property type="match status" value="1"/>
</dbReference>
<dbReference type="Proteomes" id="UP000831537">
    <property type="component" value="Chromosome"/>
</dbReference>
<sequence length="289" mass="33412">MEEKLKKLKTSLNNSIYKDKEFDQTMQDKTIHKMQSENNKSRKLIPIFASTAAVILVFILFISLNPFPLNDNMNNATDKTDISEIINANYLLVTNMEDMPSLLLLNVNNNEKQITYSFIPYSVNNKDQIYHPVTSKKFSALFGIEITQTFELNMKSIGAFVENNNPLAIHNPFQFEYNGQMYNEGEIKLDNSEEVIDYMTMRYQDPEGDYGRDKRILSVYLALFQQEAFLKNVLKINNRTDVVKALVTGMNIKEVNISFDPQPVDDVYGEKLSENGYEMLRENFKINSN</sequence>
<protein>
    <submittedName>
        <fullName evidence="3">LCP family protein</fullName>
    </submittedName>
</protein>
<dbReference type="RefSeq" id="WP_244743434.1">
    <property type="nucleotide sequence ID" value="NZ_CP095071.1"/>
</dbReference>
<keyword evidence="1" id="KW-0472">Membrane</keyword>
<dbReference type="Gene3D" id="3.40.630.190">
    <property type="entry name" value="LCP protein"/>
    <property type="match status" value="1"/>
</dbReference>
<proteinExistence type="predicted"/>